<proteinExistence type="predicted"/>
<sequence>MPAGSVEEIERHFGCDSSKLIMKSLLLLSRLPNLEINPNETYWLNEFSGVVKNACGIKKFKSIPKQRSTEEIILVGGGNDVAVEMRWLGDVKESE</sequence>
<protein>
    <submittedName>
        <fullName evidence="1">Uncharacterized protein</fullName>
    </submittedName>
</protein>
<evidence type="ECO:0000313" key="1">
    <source>
        <dbReference type="EMBL" id="KAI3778590.1"/>
    </source>
</evidence>
<reference evidence="1 2" key="2">
    <citation type="journal article" date="2022" name="Mol. Ecol. Resour.">
        <title>The genomes of chicory, endive, great burdock and yacon provide insights into Asteraceae paleo-polyploidization history and plant inulin production.</title>
        <authorList>
            <person name="Fan W."/>
            <person name="Wang S."/>
            <person name="Wang H."/>
            <person name="Wang A."/>
            <person name="Jiang F."/>
            <person name="Liu H."/>
            <person name="Zhao H."/>
            <person name="Xu D."/>
            <person name="Zhang Y."/>
        </authorList>
    </citation>
    <scope>NUCLEOTIDE SEQUENCE [LARGE SCALE GENOMIC DNA]</scope>
    <source>
        <strain evidence="2">cv. Punajuju</strain>
        <tissue evidence="1">Leaves</tissue>
    </source>
</reference>
<comment type="caution">
    <text evidence="1">The sequence shown here is derived from an EMBL/GenBank/DDBJ whole genome shotgun (WGS) entry which is preliminary data.</text>
</comment>
<dbReference type="EMBL" id="CM042010">
    <property type="protein sequence ID" value="KAI3778590.1"/>
    <property type="molecule type" value="Genomic_DNA"/>
</dbReference>
<name>A0ACB9G5A5_CICIN</name>
<accession>A0ACB9G5A5</accession>
<reference evidence="2" key="1">
    <citation type="journal article" date="2022" name="Mol. Ecol. Resour.">
        <title>The genomes of chicory, endive, great burdock and yacon provide insights into Asteraceae palaeo-polyploidization history and plant inulin production.</title>
        <authorList>
            <person name="Fan W."/>
            <person name="Wang S."/>
            <person name="Wang H."/>
            <person name="Wang A."/>
            <person name="Jiang F."/>
            <person name="Liu H."/>
            <person name="Zhao H."/>
            <person name="Xu D."/>
            <person name="Zhang Y."/>
        </authorList>
    </citation>
    <scope>NUCLEOTIDE SEQUENCE [LARGE SCALE GENOMIC DNA]</scope>
    <source>
        <strain evidence="2">cv. Punajuju</strain>
    </source>
</reference>
<dbReference type="Proteomes" id="UP001055811">
    <property type="component" value="Linkage Group LG02"/>
</dbReference>
<keyword evidence="2" id="KW-1185">Reference proteome</keyword>
<organism evidence="1 2">
    <name type="scientific">Cichorium intybus</name>
    <name type="common">Chicory</name>
    <dbReference type="NCBI Taxonomy" id="13427"/>
    <lineage>
        <taxon>Eukaryota</taxon>
        <taxon>Viridiplantae</taxon>
        <taxon>Streptophyta</taxon>
        <taxon>Embryophyta</taxon>
        <taxon>Tracheophyta</taxon>
        <taxon>Spermatophyta</taxon>
        <taxon>Magnoliopsida</taxon>
        <taxon>eudicotyledons</taxon>
        <taxon>Gunneridae</taxon>
        <taxon>Pentapetalae</taxon>
        <taxon>asterids</taxon>
        <taxon>campanulids</taxon>
        <taxon>Asterales</taxon>
        <taxon>Asteraceae</taxon>
        <taxon>Cichorioideae</taxon>
        <taxon>Cichorieae</taxon>
        <taxon>Cichoriinae</taxon>
        <taxon>Cichorium</taxon>
    </lineage>
</organism>
<evidence type="ECO:0000313" key="2">
    <source>
        <dbReference type="Proteomes" id="UP001055811"/>
    </source>
</evidence>
<gene>
    <name evidence="1" type="ORF">L2E82_07969</name>
</gene>